<dbReference type="Proteomes" id="UP000596742">
    <property type="component" value="Unassembled WGS sequence"/>
</dbReference>
<gene>
    <name evidence="1" type="ORF">MGAL_10B061374</name>
</gene>
<dbReference type="AlphaFoldDB" id="A0A8B6FUY8"/>
<organism evidence="1 2">
    <name type="scientific">Mytilus galloprovincialis</name>
    <name type="common">Mediterranean mussel</name>
    <dbReference type="NCBI Taxonomy" id="29158"/>
    <lineage>
        <taxon>Eukaryota</taxon>
        <taxon>Metazoa</taxon>
        <taxon>Spiralia</taxon>
        <taxon>Lophotrochozoa</taxon>
        <taxon>Mollusca</taxon>
        <taxon>Bivalvia</taxon>
        <taxon>Autobranchia</taxon>
        <taxon>Pteriomorphia</taxon>
        <taxon>Mytilida</taxon>
        <taxon>Mytiloidea</taxon>
        <taxon>Mytilidae</taxon>
        <taxon>Mytilinae</taxon>
        <taxon>Mytilus</taxon>
    </lineage>
</organism>
<comment type="caution">
    <text evidence="1">The sequence shown here is derived from an EMBL/GenBank/DDBJ whole genome shotgun (WGS) entry which is preliminary data.</text>
</comment>
<sequence>MFDDSNLISNLNHVNQTSIEHDISEVPNSRDRKLEKGIIQKLVNPEDKFGLPQVKKQNKFSDMSPSDLKETAAEISEWDEFYRSVTKYGFSKNFFKKENIVLPGDGKSYDHLIKLKSEYGEQMDWVLAYPGDWHILKNVLPIFVKIYFDAGLRQLATKHHHGATLKVLTECSKFAVTHRFFIQAWEAVMRHQVKSFFEYKSCESPYDIQISDLILNIISDMSLDEEEDEVCKTDVWEKVPKAPVSSKTTVIIDGMYIINTSPLASHQTFGDYGDFLFNRWIIKYYNQYTANEVHLLFDDPNRNGVSPKDIERTRRNTVVQEPVNAMANSSASSVFAIKFAKCQHQEAKNLLKCLEHRWTLMEVFEEEHGESSKTAEIQIECILNGGRDVYQVTQNMTVGDVKDITMHLHYQCTESEIDQAINVLNQAASDATKKTINAFQILMAGGRQLFVQEKT</sequence>
<reference evidence="1" key="1">
    <citation type="submission" date="2018-11" db="EMBL/GenBank/DDBJ databases">
        <authorList>
            <person name="Alioto T."/>
            <person name="Alioto T."/>
        </authorList>
    </citation>
    <scope>NUCLEOTIDE SEQUENCE</scope>
</reference>
<evidence type="ECO:0000313" key="1">
    <source>
        <dbReference type="EMBL" id="VDI54804.1"/>
    </source>
</evidence>
<keyword evidence="2" id="KW-1185">Reference proteome</keyword>
<name>A0A8B6FUY8_MYTGA</name>
<protein>
    <submittedName>
        <fullName evidence="1">Uncharacterized protein</fullName>
    </submittedName>
</protein>
<proteinExistence type="predicted"/>
<evidence type="ECO:0000313" key="2">
    <source>
        <dbReference type="Proteomes" id="UP000596742"/>
    </source>
</evidence>
<dbReference type="EMBL" id="UYJE01007433">
    <property type="protein sequence ID" value="VDI54804.1"/>
    <property type="molecule type" value="Genomic_DNA"/>
</dbReference>
<accession>A0A8B6FUY8</accession>
<dbReference type="OrthoDB" id="10071095at2759"/>